<dbReference type="AlphaFoldDB" id="A0A0D2LT73"/>
<evidence type="ECO:0000313" key="1">
    <source>
        <dbReference type="EMBL" id="KIY94844.1"/>
    </source>
</evidence>
<dbReference type="PANTHER" id="PTHR12815">
    <property type="entry name" value="SORTING AND ASSEMBLY MACHINERY SAMM50 PROTEIN FAMILY MEMBER"/>
    <property type="match status" value="1"/>
</dbReference>
<dbReference type="KEGG" id="mng:MNEG_13118"/>
<dbReference type="OrthoDB" id="1161695at2759"/>
<gene>
    <name evidence="1" type="ORF">MNEG_13118</name>
</gene>
<dbReference type="STRING" id="145388.A0A0D2LT73"/>
<dbReference type="InterPro" id="IPR039910">
    <property type="entry name" value="D15-like"/>
</dbReference>
<dbReference type="GeneID" id="25730548"/>
<dbReference type="RefSeq" id="XP_013893864.1">
    <property type="nucleotide sequence ID" value="XM_014038410.1"/>
</dbReference>
<dbReference type="EMBL" id="KK103852">
    <property type="protein sequence ID" value="KIY94844.1"/>
    <property type="molecule type" value="Genomic_DNA"/>
</dbReference>
<proteinExistence type="predicted"/>
<protein>
    <submittedName>
        <fullName evidence="1">Protein TOC75</fullName>
    </submittedName>
</protein>
<reference evidence="1 2" key="1">
    <citation type="journal article" date="2013" name="BMC Genomics">
        <title>Reconstruction of the lipid metabolism for the microalga Monoraphidium neglectum from its genome sequence reveals characteristics suitable for biofuel production.</title>
        <authorList>
            <person name="Bogen C."/>
            <person name="Al-Dilaimi A."/>
            <person name="Albersmeier A."/>
            <person name="Wichmann J."/>
            <person name="Grundmann M."/>
            <person name="Rupp O."/>
            <person name="Lauersen K.J."/>
            <person name="Blifernez-Klassen O."/>
            <person name="Kalinowski J."/>
            <person name="Goesmann A."/>
            <person name="Mussgnug J.H."/>
            <person name="Kruse O."/>
        </authorList>
    </citation>
    <scope>NUCLEOTIDE SEQUENCE [LARGE SCALE GENOMIC DNA]</scope>
    <source>
        <strain evidence="1 2">SAG 48.87</strain>
    </source>
</reference>
<sequence length="165" mass="17885">MDNVQFVNGNQLGRRLLLQVDQGLNLKLPLPGGRALGFGGGLYNRVTAAFTKFVQLPGLGPLTDDDVWLRRKAPNTLVLHARAGNCIGDMASRKLPGTVYAFAEYGTDLGSGRSLQGSPTEYYRKAGRGASYGVGLKALGACRFEYARDCNAGTGNWFVHWGERF</sequence>
<dbReference type="Proteomes" id="UP000054498">
    <property type="component" value="Unassembled WGS sequence"/>
</dbReference>
<name>A0A0D2LT73_9CHLO</name>
<keyword evidence="2" id="KW-1185">Reference proteome</keyword>
<accession>A0A0D2LT73</accession>
<dbReference type="GO" id="GO:0009707">
    <property type="term" value="C:chloroplast outer membrane"/>
    <property type="evidence" value="ECO:0007669"/>
    <property type="project" value="TreeGrafter"/>
</dbReference>
<dbReference type="PANTHER" id="PTHR12815:SF42">
    <property type="entry name" value="BACTERIAL SURFACE ANTIGEN (D15) DOMAIN-CONTAINING PROTEIN"/>
    <property type="match status" value="1"/>
</dbReference>
<evidence type="ECO:0000313" key="2">
    <source>
        <dbReference type="Proteomes" id="UP000054498"/>
    </source>
</evidence>
<organism evidence="1 2">
    <name type="scientific">Monoraphidium neglectum</name>
    <dbReference type="NCBI Taxonomy" id="145388"/>
    <lineage>
        <taxon>Eukaryota</taxon>
        <taxon>Viridiplantae</taxon>
        <taxon>Chlorophyta</taxon>
        <taxon>core chlorophytes</taxon>
        <taxon>Chlorophyceae</taxon>
        <taxon>CS clade</taxon>
        <taxon>Sphaeropleales</taxon>
        <taxon>Selenastraceae</taxon>
        <taxon>Monoraphidium</taxon>
    </lineage>
</organism>